<reference evidence="1" key="1">
    <citation type="journal article" date="2022" name="Cell Host Microbe">
        <title>Colonization of the live biotherapeutic product VE303 and modulation of the microbiota and metabolites in healthy volunteers.</title>
        <authorList>
            <person name="Dsouza M."/>
            <person name="Menon R."/>
            <person name="Crossette E."/>
            <person name="Bhattarai S.K."/>
            <person name="Schneider J."/>
            <person name="Kim Y.G."/>
            <person name="Reddy S."/>
            <person name="Caballero S."/>
            <person name="Felix C."/>
            <person name="Cornacchione L."/>
            <person name="Hendrickson J."/>
            <person name="Watson A.R."/>
            <person name="Minot S.S."/>
            <person name="Greenfield N."/>
            <person name="Schopf L."/>
            <person name="Szabady R."/>
            <person name="Patarroyo J."/>
            <person name="Smith W."/>
            <person name="Harrison P."/>
            <person name="Kuijper E.J."/>
            <person name="Kelly C.P."/>
            <person name="Olle B."/>
            <person name="Bobilev D."/>
            <person name="Silber J.L."/>
            <person name="Bucci V."/>
            <person name="Roberts B."/>
            <person name="Faith J."/>
            <person name="Norman J.M."/>
        </authorList>
    </citation>
    <scope>NUCLEOTIDE SEQUENCE</scope>
    <source>
        <strain evidence="1">VE303-04</strain>
    </source>
</reference>
<organism evidence="1 2">
    <name type="scientific">Clostridium symbiosum</name>
    <name type="common">Bacteroides symbiosus</name>
    <dbReference type="NCBI Taxonomy" id="1512"/>
    <lineage>
        <taxon>Bacteria</taxon>
        <taxon>Bacillati</taxon>
        <taxon>Bacillota</taxon>
        <taxon>Clostridia</taxon>
        <taxon>Lachnospirales</taxon>
        <taxon>Lachnospiraceae</taxon>
        <taxon>Otoolea</taxon>
    </lineage>
</organism>
<dbReference type="AlphaFoldDB" id="A0AAW5FAT2"/>
<dbReference type="GeneID" id="57968293"/>
<dbReference type="RefSeq" id="WP_024738727.1">
    <property type="nucleotide sequence ID" value="NZ_JAINVB010000002.1"/>
</dbReference>
<protein>
    <submittedName>
        <fullName evidence="1">YhcH/YjgK/YiaL family protein</fullName>
    </submittedName>
</protein>
<dbReference type="PANTHER" id="PTHR34986:SF1">
    <property type="entry name" value="PROTEIN YIAL"/>
    <property type="match status" value="1"/>
</dbReference>
<comment type="caution">
    <text evidence="1">The sequence shown here is derived from an EMBL/GenBank/DDBJ whole genome shotgun (WGS) entry which is preliminary data.</text>
</comment>
<dbReference type="InterPro" id="IPR037012">
    <property type="entry name" value="NanQ/TabA/YiaL_sf"/>
</dbReference>
<evidence type="ECO:0000313" key="2">
    <source>
        <dbReference type="Proteomes" id="UP001203136"/>
    </source>
</evidence>
<dbReference type="GO" id="GO:0005829">
    <property type="term" value="C:cytosol"/>
    <property type="evidence" value="ECO:0007669"/>
    <property type="project" value="TreeGrafter"/>
</dbReference>
<dbReference type="SUPFAM" id="SSF51197">
    <property type="entry name" value="Clavaminate synthase-like"/>
    <property type="match status" value="1"/>
</dbReference>
<dbReference type="Gene3D" id="2.60.120.370">
    <property type="entry name" value="YhcH/YjgK/YiaL"/>
    <property type="match status" value="1"/>
</dbReference>
<name>A0AAW5FAT2_CLOSY</name>
<gene>
    <name evidence="1" type="ORF">K5I21_24615</name>
</gene>
<dbReference type="Pfam" id="PF04074">
    <property type="entry name" value="DUF386"/>
    <property type="match status" value="1"/>
</dbReference>
<sequence length="148" mass="16732">MIIDKFDNIRFYSCMLNNLENGLQAVEALRNPEAGRYEFDGGFFLVQKGETKPMSEGTFEAHRKYADVQIVLEGSEEIAWADLGDLKEDGEYNGDNDKVAYTGAEDNVMRITAGMCYIAFPHDGHKAVRHTSRQQSYTKIVMKLPVVK</sequence>
<dbReference type="PANTHER" id="PTHR34986">
    <property type="entry name" value="EVOLVED BETA-GALACTOSIDASE SUBUNIT BETA"/>
    <property type="match status" value="1"/>
</dbReference>
<dbReference type="Proteomes" id="UP001203136">
    <property type="component" value="Unassembled WGS sequence"/>
</dbReference>
<dbReference type="EMBL" id="JAINVB010000002">
    <property type="protein sequence ID" value="MCK0088992.1"/>
    <property type="molecule type" value="Genomic_DNA"/>
</dbReference>
<dbReference type="InterPro" id="IPR004375">
    <property type="entry name" value="NanQ/TabA/YiaL"/>
</dbReference>
<dbReference type="NCBIfam" id="TIGR00022">
    <property type="entry name" value="YhcH/YjgK/YiaL family protein"/>
    <property type="match status" value="1"/>
</dbReference>
<proteinExistence type="predicted"/>
<evidence type="ECO:0000313" key="1">
    <source>
        <dbReference type="EMBL" id="MCK0088992.1"/>
    </source>
</evidence>
<accession>A0AAW5FAT2</accession>